<keyword evidence="3 4" id="KW-0732">Signal</keyword>
<dbReference type="EMBL" id="APKE01000007">
    <property type="protein sequence ID" value="KAF0677155.1"/>
    <property type="molecule type" value="Genomic_DNA"/>
</dbReference>
<comment type="caution">
    <text evidence="5">The sequence shown here is derived from an EMBL/GenBank/DDBJ whole genome shotgun (WGS) entry which is preliminary data.</text>
</comment>
<gene>
    <name evidence="5" type="ORF">PMES_00471</name>
</gene>
<dbReference type="Proteomes" id="UP000698242">
    <property type="component" value="Unassembled WGS sequence"/>
</dbReference>
<feature type="signal peptide" evidence="4">
    <location>
        <begin position="1"/>
        <end position="23"/>
    </location>
</feature>
<reference evidence="5" key="1">
    <citation type="submission" date="2013-03" db="EMBL/GenBank/DDBJ databases">
        <title>Genome Sequence of the Profundibacterium mesophilum strain KAUST100406-0324T from Red Sea, a novel genus in the family Rhodobacteraceae.</title>
        <authorList>
            <person name="Essack M."/>
            <person name="Alam I."/>
            <person name="Lafi F."/>
            <person name="Alawi W."/>
            <person name="Kamanu F."/>
            <person name="Al-Suwailem A."/>
            <person name="Lee O.O."/>
            <person name="Xu Y."/>
            <person name="Bajic V."/>
            <person name="Qian P.-Y."/>
            <person name="Archer J."/>
        </authorList>
    </citation>
    <scope>NUCLEOTIDE SEQUENCE</scope>
    <source>
        <strain evidence="5">KAUST100406-0324</strain>
    </source>
</reference>
<evidence type="ECO:0000256" key="1">
    <source>
        <dbReference type="ARBA" id="ARBA00003989"/>
    </source>
</evidence>
<protein>
    <recommendedName>
        <fullName evidence="2">Curli production assembly/transport component CsgF</fullName>
    </recommendedName>
</protein>
<accession>A0A921NXD4</accession>
<keyword evidence="6" id="KW-1185">Reference proteome</keyword>
<feature type="chain" id="PRO_5036702149" description="Curli production assembly/transport component CsgF" evidence="4">
    <location>
        <begin position="24"/>
        <end position="154"/>
    </location>
</feature>
<dbReference type="AlphaFoldDB" id="A0A921NXD4"/>
<evidence type="ECO:0000313" key="5">
    <source>
        <dbReference type="EMBL" id="KAF0677155.1"/>
    </source>
</evidence>
<evidence type="ECO:0000256" key="4">
    <source>
        <dbReference type="SAM" id="SignalP"/>
    </source>
</evidence>
<dbReference type="InterPro" id="IPR018893">
    <property type="entry name" value="T8SS_CsgF"/>
</dbReference>
<sequence length="154" mass="16193">MRSIAILGAAALGVFIATPGASGDLVYTPTNPSFGGSGLNSGHLLAIANAQRNATARDVVVETDDEPTVVEADEEPTDARAELFLNQLQGRLFSALSAQVTEAIFGENQQNAGTVTFGDTEVSFERTSEAIRLVINDFAANTQTEIVVPQLVIN</sequence>
<organism evidence="5 6">
    <name type="scientific">Profundibacterium mesophilum KAUST100406-0324</name>
    <dbReference type="NCBI Taxonomy" id="1037889"/>
    <lineage>
        <taxon>Bacteria</taxon>
        <taxon>Pseudomonadati</taxon>
        <taxon>Pseudomonadota</taxon>
        <taxon>Alphaproteobacteria</taxon>
        <taxon>Rhodobacterales</taxon>
        <taxon>Roseobacteraceae</taxon>
        <taxon>Profundibacterium</taxon>
    </lineage>
</organism>
<name>A0A921NXD4_9RHOB</name>
<proteinExistence type="predicted"/>
<dbReference type="Pfam" id="PF10614">
    <property type="entry name" value="CsgF"/>
    <property type="match status" value="1"/>
</dbReference>
<evidence type="ECO:0000256" key="3">
    <source>
        <dbReference type="ARBA" id="ARBA00022729"/>
    </source>
</evidence>
<evidence type="ECO:0000256" key="2">
    <source>
        <dbReference type="ARBA" id="ARBA00014031"/>
    </source>
</evidence>
<evidence type="ECO:0000313" key="6">
    <source>
        <dbReference type="Proteomes" id="UP000698242"/>
    </source>
</evidence>
<comment type="function">
    <text evidence="1">May be involved in the biogenesis of curli organelles.</text>
</comment>